<name>A0ABD3NG40_9STRA</name>
<dbReference type="InterPro" id="IPR036514">
    <property type="entry name" value="SGNH_hydro_sf"/>
</dbReference>
<organism evidence="1 2">
    <name type="scientific">Cyclotella atomus</name>
    <dbReference type="NCBI Taxonomy" id="382360"/>
    <lineage>
        <taxon>Eukaryota</taxon>
        <taxon>Sar</taxon>
        <taxon>Stramenopiles</taxon>
        <taxon>Ochrophyta</taxon>
        <taxon>Bacillariophyta</taxon>
        <taxon>Coscinodiscophyceae</taxon>
        <taxon>Thalassiosirophycidae</taxon>
        <taxon>Stephanodiscales</taxon>
        <taxon>Stephanodiscaceae</taxon>
        <taxon>Cyclotella</taxon>
    </lineage>
</organism>
<protein>
    <recommendedName>
        <fullName evidence="3">SGNH hydrolase-type esterase domain-containing protein</fullName>
    </recommendedName>
</protein>
<gene>
    <name evidence="1" type="ORF">ACHAWO_001175</name>
</gene>
<sequence length="391" mass="43512">MAPSEANFKVELRRTNEEKRKEKSHMMAVKIPSSQYYNEYHGHKVQHLSKIYPLLRESSDALIWTAGDSSLDNKYWFNDRKPAVGVYAEILEPPVSICDVTYWLNYLLEKGEKFKHSQLKYSAINTAGELHCKLKEMLCKYRYISNGTIYLEVEATTLNERSYRLRPQDKFIRDKISSQDVLIVSIGGNDIALAPTPCTICSVAGLLCLPTGCLENGRSFGAVPLNDCCCGCGPSLASCPCSCPPCFGYFRHLFGTRTQKYIEALTSKTKPAKILVCMIYYPDESNTPSWANASLGALGYNKNPAKIQLLIRKFFEEATSSIKITGTEVIPIPLFHSLDGTRSNDYVARVEPSAVGGKKMAELLLDAVHNNFVDRSAQGGAPTTSLIDRST</sequence>
<proteinExistence type="predicted"/>
<evidence type="ECO:0000313" key="1">
    <source>
        <dbReference type="EMBL" id="KAL3774860.1"/>
    </source>
</evidence>
<dbReference type="Proteomes" id="UP001530400">
    <property type="component" value="Unassembled WGS sequence"/>
</dbReference>
<dbReference type="Gene3D" id="3.40.50.1110">
    <property type="entry name" value="SGNH hydrolase"/>
    <property type="match status" value="1"/>
</dbReference>
<keyword evidence="2" id="KW-1185">Reference proteome</keyword>
<evidence type="ECO:0000313" key="2">
    <source>
        <dbReference type="Proteomes" id="UP001530400"/>
    </source>
</evidence>
<reference evidence="1 2" key="1">
    <citation type="submission" date="2024-10" db="EMBL/GenBank/DDBJ databases">
        <title>Updated reference genomes for cyclostephanoid diatoms.</title>
        <authorList>
            <person name="Roberts W.R."/>
            <person name="Alverson A.J."/>
        </authorList>
    </citation>
    <scope>NUCLEOTIDE SEQUENCE [LARGE SCALE GENOMIC DNA]</scope>
    <source>
        <strain evidence="1 2">AJA010-31</strain>
    </source>
</reference>
<dbReference type="EMBL" id="JALLPJ020001175">
    <property type="protein sequence ID" value="KAL3774860.1"/>
    <property type="molecule type" value="Genomic_DNA"/>
</dbReference>
<comment type="caution">
    <text evidence="1">The sequence shown here is derived from an EMBL/GenBank/DDBJ whole genome shotgun (WGS) entry which is preliminary data.</text>
</comment>
<accession>A0ABD3NG40</accession>
<dbReference type="AlphaFoldDB" id="A0ABD3NG40"/>
<evidence type="ECO:0008006" key="3">
    <source>
        <dbReference type="Google" id="ProtNLM"/>
    </source>
</evidence>